<keyword evidence="2" id="KW-1185">Reference proteome</keyword>
<comment type="caution">
    <text evidence="1">The sequence shown here is derived from an EMBL/GenBank/DDBJ whole genome shotgun (WGS) entry which is preliminary data.</text>
</comment>
<dbReference type="EMBL" id="VKAC01000001">
    <property type="protein sequence ID" value="TXR58290.1"/>
    <property type="molecule type" value="Genomic_DNA"/>
</dbReference>
<dbReference type="AlphaFoldDB" id="A0A5C8ZNA8"/>
<dbReference type="InterPro" id="IPR054206">
    <property type="entry name" value="DUF6912"/>
</dbReference>
<proteinExistence type="predicted"/>
<gene>
    <name evidence="1" type="ORF">FMM08_02545</name>
</gene>
<evidence type="ECO:0000313" key="2">
    <source>
        <dbReference type="Proteomes" id="UP000321234"/>
    </source>
</evidence>
<organism evidence="1 2">
    <name type="scientific">Quadrisphaera setariae</name>
    <dbReference type="NCBI Taxonomy" id="2593304"/>
    <lineage>
        <taxon>Bacteria</taxon>
        <taxon>Bacillati</taxon>
        <taxon>Actinomycetota</taxon>
        <taxon>Actinomycetes</taxon>
        <taxon>Kineosporiales</taxon>
        <taxon>Kineosporiaceae</taxon>
        <taxon>Quadrisphaera</taxon>
    </lineage>
</organism>
<dbReference type="OrthoDB" id="3214389at2"/>
<name>A0A5C8ZNA8_9ACTN</name>
<reference evidence="1 2" key="1">
    <citation type="submission" date="2019-07" db="EMBL/GenBank/DDBJ databases">
        <title>Quadrisphaera sp. strain DD2A genome sequencing and assembly.</title>
        <authorList>
            <person name="Kim I."/>
        </authorList>
    </citation>
    <scope>NUCLEOTIDE SEQUENCE [LARGE SCALE GENOMIC DNA]</scope>
    <source>
        <strain evidence="1 2">DD2A</strain>
    </source>
</reference>
<dbReference type="Proteomes" id="UP000321234">
    <property type="component" value="Unassembled WGS sequence"/>
</dbReference>
<evidence type="ECO:0000313" key="1">
    <source>
        <dbReference type="EMBL" id="TXR58290.1"/>
    </source>
</evidence>
<protein>
    <submittedName>
        <fullName evidence="1">Uncharacterized protein</fullName>
    </submittedName>
</protein>
<accession>A0A5C8ZNA8</accession>
<sequence>MRPDQLAECLRSGRLPADAPVHAVTPALREHYTEGDAEELELAAMLDAADSSLRLLADGPARADGGGGGAPGRVVARRLVLAADVPGSVVSPRPVGDGDPAEALSRVELAQPLQVSAVVSAHVDEAEAVADVSAAAAALPAADAGDDDAAFAVDGAQGHDLLWYDATELEALADELG</sequence>
<dbReference type="Pfam" id="PF21853">
    <property type="entry name" value="DUF6912"/>
    <property type="match status" value="1"/>
</dbReference>